<dbReference type="GeneID" id="103703201"/>
<evidence type="ECO:0000313" key="2">
    <source>
        <dbReference type="Proteomes" id="UP000228380"/>
    </source>
</evidence>
<dbReference type="PANTHER" id="PTHR35995:SF1">
    <property type="entry name" value="OS04G0690500 PROTEIN"/>
    <property type="match status" value="1"/>
</dbReference>
<protein>
    <submittedName>
        <fullName evidence="3">Uncharacterized protein LOC103703201</fullName>
    </submittedName>
</protein>
<reference evidence="3" key="2">
    <citation type="submission" date="2025-08" db="UniProtKB">
        <authorList>
            <consortium name="RefSeq"/>
        </authorList>
    </citation>
    <scope>IDENTIFICATION</scope>
    <source>
        <tissue evidence="3">Young leaves</tissue>
    </source>
</reference>
<dbReference type="OrthoDB" id="764583at2759"/>
<dbReference type="KEGG" id="pda:103703201"/>
<dbReference type="PANTHER" id="PTHR35995">
    <property type="entry name" value="OS04G0690500 PROTEIN"/>
    <property type="match status" value="1"/>
</dbReference>
<evidence type="ECO:0000256" key="1">
    <source>
        <dbReference type="SAM" id="MobiDB-lite"/>
    </source>
</evidence>
<name>A0A8B7BS57_PHODC</name>
<dbReference type="AlphaFoldDB" id="A0A8B7BS57"/>
<proteinExistence type="predicted"/>
<evidence type="ECO:0000313" key="3">
    <source>
        <dbReference type="RefSeq" id="XP_008784203.2"/>
    </source>
</evidence>
<sequence>MNIYGEDLPRCYFHPKQVVVGICSLCLRERLLNLASKQGHKHPQAEDTRRSLVLKRKLTICLPRFYAVSSILHRLKFRHQRTNDGFDECSIPSQDSFISVNFVDDDQPAPHGQNKEGGSMEYVKQPGIPRWRKKIGRLFEFAKWKGSPKPGTCKERNQGGKGWTKSLN</sequence>
<gene>
    <name evidence="3" type="primary">LOC103703201</name>
</gene>
<feature type="region of interest" description="Disordered" evidence="1">
    <location>
        <begin position="146"/>
        <end position="168"/>
    </location>
</feature>
<keyword evidence="2" id="KW-1185">Reference proteome</keyword>
<reference evidence="2" key="1">
    <citation type="journal article" date="2019" name="Nat. Commun.">
        <title>Genome-wide association mapping of date palm fruit traits.</title>
        <authorList>
            <person name="Hazzouri K.M."/>
            <person name="Gros-Balthazard M."/>
            <person name="Flowers J.M."/>
            <person name="Copetti D."/>
            <person name="Lemansour A."/>
            <person name="Lebrun M."/>
            <person name="Masmoudi K."/>
            <person name="Ferrand S."/>
            <person name="Dhar M.I."/>
            <person name="Fresquez Z.A."/>
            <person name="Rosas U."/>
            <person name="Zhang J."/>
            <person name="Talag J."/>
            <person name="Lee S."/>
            <person name="Kudrna D."/>
            <person name="Powell R.F."/>
            <person name="Leitch I.J."/>
            <person name="Krueger R.R."/>
            <person name="Wing R.A."/>
            <person name="Amiri K.M.A."/>
            <person name="Purugganan M.D."/>
        </authorList>
    </citation>
    <scope>NUCLEOTIDE SEQUENCE [LARGE SCALE GENOMIC DNA]</scope>
    <source>
        <strain evidence="2">cv. Khalas</strain>
    </source>
</reference>
<accession>A0A8B7BS57</accession>
<dbReference type="Proteomes" id="UP000228380">
    <property type="component" value="Chromosome 10"/>
</dbReference>
<organism evidence="2 3">
    <name type="scientific">Phoenix dactylifera</name>
    <name type="common">Date palm</name>
    <dbReference type="NCBI Taxonomy" id="42345"/>
    <lineage>
        <taxon>Eukaryota</taxon>
        <taxon>Viridiplantae</taxon>
        <taxon>Streptophyta</taxon>
        <taxon>Embryophyta</taxon>
        <taxon>Tracheophyta</taxon>
        <taxon>Spermatophyta</taxon>
        <taxon>Magnoliopsida</taxon>
        <taxon>Liliopsida</taxon>
        <taxon>Arecaceae</taxon>
        <taxon>Coryphoideae</taxon>
        <taxon>Phoeniceae</taxon>
        <taxon>Phoenix</taxon>
    </lineage>
</organism>
<dbReference type="RefSeq" id="XP_008784203.2">
    <property type="nucleotide sequence ID" value="XM_008785981.4"/>
</dbReference>